<dbReference type="Proteomes" id="UP000824135">
    <property type="component" value="Unassembled WGS sequence"/>
</dbReference>
<evidence type="ECO:0000256" key="4">
    <source>
        <dbReference type="ARBA" id="ARBA00022980"/>
    </source>
</evidence>
<name>A0A9D1Z7K3_9FIRM</name>
<organism evidence="8 9">
    <name type="scientific">Candidatus Borkfalkia excrementavium</name>
    <dbReference type="NCBI Taxonomy" id="2838505"/>
    <lineage>
        <taxon>Bacteria</taxon>
        <taxon>Bacillati</taxon>
        <taxon>Bacillota</taxon>
        <taxon>Clostridia</taxon>
        <taxon>Christensenellales</taxon>
        <taxon>Christensenellaceae</taxon>
        <taxon>Candidatus Borkfalkia</taxon>
    </lineage>
</organism>
<dbReference type="HAMAP" id="MF_01337_B">
    <property type="entry name" value="Ribosomal_uL18_B"/>
    <property type="match status" value="1"/>
</dbReference>
<dbReference type="FunFam" id="3.30.420.100:FF:000001">
    <property type="entry name" value="50S ribosomal protein L18"/>
    <property type="match status" value="1"/>
</dbReference>
<dbReference type="Gene3D" id="3.30.420.100">
    <property type="match status" value="1"/>
</dbReference>
<evidence type="ECO:0000256" key="6">
    <source>
        <dbReference type="ARBA" id="ARBA00035197"/>
    </source>
</evidence>
<proteinExistence type="inferred from homology"/>
<dbReference type="GO" id="GO:0006412">
    <property type="term" value="P:translation"/>
    <property type="evidence" value="ECO:0007669"/>
    <property type="project" value="UniProtKB-UniRule"/>
</dbReference>
<dbReference type="GO" id="GO:0003735">
    <property type="term" value="F:structural constituent of ribosome"/>
    <property type="evidence" value="ECO:0007669"/>
    <property type="project" value="InterPro"/>
</dbReference>
<keyword evidence="3 7" id="KW-0694">RNA-binding</keyword>
<evidence type="ECO:0000256" key="3">
    <source>
        <dbReference type="ARBA" id="ARBA00022884"/>
    </source>
</evidence>
<protein>
    <recommendedName>
        <fullName evidence="6 7">Large ribosomal subunit protein uL18</fullName>
    </recommendedName>
</protein>
<evidence type="ECO:0000256" key="7">
    <source>
        <dbReference type="HAMAP-Rule" id="MF_01337"/>
    </source>
</evidence>
<comment type="subunit">
    <text evidence="7">Part of the 50S ribosomal subunit; part of the 5S rRNA/L5/L18/L25 subcomplex. Contacts the 5S and 23S rRNAs.</text>
</comment>
<evidence type="ECO:0000256" key="5">
    <source>
        <dbReference type="ARBA" id="ARBA00023274"/>
    </source>
</evidence>
<keyword evidence="5 7" id="KW-0687">Ribonucleoprotein</keyword>
<dbReference type="InterPro" id="IPR005484">
    <property type="entry name" value="Ribosomal_uL18_bac/plant/anim"/>
</dbReference>
<sequence>MISKKDKNADRVQRHARVRKKIAGTAETPRFSVYRSLNHIYVQVIDDVKGVTLVSASTMEKAVKEKIKDLTKTEAAKIVGEEAAKKALAAGIETVVFDRGGYIYTGRVKSVADGAREAGLKF</sequence>
<comment type="similarity">
    <text evidence="1 7">Belongs to the universal ribosomal protein uL18 family.</text>
</comment>
<dbReference type="AlphaFoldDB" id="A0A9D1Z7K3"/>
<evidence type="ECO:0000256" key="1">
    <source>
        <dbReference type="ARBA" id="ARBA00007116"/>
    </source>
</evidence>
<dbReference type="NCBIfam" id="TIGR00060">
    <property type="entry name" value="L18_bact"/>
    <property type="match status" value="1"/>
</dbReference>
<keyword evidence="2 7" id="KW-0699">rRNA-binding</keyword>
<comment type="function">
    <text evidence="7">This is one of the proteins that bind and probably mediate the attachment of the 5S RNA into the large ribosomal subunit, where it forms part of the central protuberance.</text>
</comment>
<reference evidence="8" key="1">
    <citation type="journal article" date="2021" name="PeerJ">
        <title>Extensive microbial diversity within the chicken gut microbiome revealed by metagenomics and culture.</title>
        <authorList>
            <person name="Gilroy R."/>
            <person name="Ravi A."/>
            <person name="Getino M."/>
            <person name="Pursley I."/>
            <person name="Horton D.L."/>
            <person name="Alikhan N.F."/>
            <person name="Baker D."/>
            <person name="Gharbi K."/>
            <person name="Hall N."/>
            <person name="Watson M."/>
            <person name="Adriaenssens E.M."/>
            <person name="Foster-Nyarko E."/>
            <person name="Jarju S."/>
            <person name="Secka A."/>
            <person name="Antonio M."/>
            <person name="Oren A."/>
            <person name="Chaudhuri R.R."/>
            <person name="La Ragione R."/>
            <person name="Hildebrand F."/>
            <person name="Pallen M.J."/>
        </authorList>
    </citation>
    <scope>NUCLEOTIDE SEQUENCE</scope>
    <source>
        <strain evidence="8">CHK199-9574</strain>
    </source>
</reference>
<gene>
    <name evidence="7 8" type="primary">rplR</name>
    <name evidence="8" type="ORF">H9728_04835</name>
</gene>
<dbReference type="GO" id="GO:0022625">
    <property type="term" value="C:cytosolic large ribosomal subunit"/>
    <property type="evidence" value="ECO:0007669"/>
    <property type="project" value="TreeGrafter"/>
</dbReference>
<dbReference type="Pfam" id="PF00861">
    <property type="entry name" value="Ribosomal_L18p"/>
    <property type="match status" value="1"/>
</dbReference>
<dbReference type="EMBL" id="DXCO01000034">
    <property type="protein sequence ID" value="HIY78350.1"/>
    <property type="molecule type" value="Genomic_DNA"/>
</dbReference>
<comment type="caution">
    <text evidence="8">The sequence shown here is derived from an EMBL/GenBank/DDBJ whole genome shotgun (WGS) entry which is preliminary data.</text>
</comment>
<evidence type="ECO:0000256" key="2">
    <source>
        <dbReference type="ARBA" id="ARBA00022730"/>
    </source>
</evidence>
<evidence type="ECO:0000313" key="8">
    <source>
        <dbReference type="EMBL" id="HIY78350.1"/>
    </source>
</evidence>
<reference evidence="8" key="2">
    <citation type="submission" date="2021-04" db="EMBL/GenBank/DDBJ databases">
        <authorList>
            <person name="Gilroy R."/>
        </authorList>
    </citation>
    <scope>NUCLEOTIDE SEQUENCE</scope>
    <source>
        <strain evidence="8">CHK199-9574</strain>
    </source>
</reference>
<dbReference type="PANTHER" id="PTHR12899:SF3">
    <property type="entry name" value="LARGE RIBOSOMAL SUBUNIT PROTEIN UL18M"/>
    <property type="match status" value="1"/>
</dbReference>
<keyword evidence="4 7" id="KW-0689">Ribosomal protein</keyword>
<dbReference type="CDD" id="cd00432">
    <property type="entry name" value="Ribosomal_L18_L5e"/>
    <property type="match status" value="1"/>
</dbReference>
<evidence type="ECO:0000313" key="9">
    <source>
        <dbReference type="Proteomes" id="UP000824135"/>
    </source>
</evidence>
<dbReference type="InterPro" id="IPR004389">
    <property type="entry name" value="Ribosomal_uL18_bac-type"/>
</dbReference>
<dbReference type="GO" id="GO:0008097">
    <property type="term" value="F:5S rRNA binding"/>
    <property type="evidence" value="ECO:0007669"/>
    <property type="project" value="TreeGrafter"/>
</dbReference>
<dbReference type="SUPFAM" id="SSF53137">
    <property type="entry name" value="Translational machinery components"/>
    <property type="match status" value="1"/>
</dbReference>
<accession>A0A9D1Z7K3</accession>
<dbReference type="PANTHER" id="PTHR12899">
    <property type="entry name" value="39S RIBOSOMAL PROTEIN L18, MITOCHONDRIAL"/>
    <property type="match status" value="1"/>
</dbReference>
<dbReference type="InterPro" id="IPR057268">
    <property type="entry name" value="Ribosomal_L18"/>
</dbReference>